<dbReference type="PANTHER" id="PTHR10527">
    <property type="entry name" value="IMPORTIN BETA"/>
    <property type="match status" value="1"/>
</dbReference>
<dbReference type="OrthoDB" id="10263328at2759"/>
<comment type="caution">
    <text evidence="10">The sequence shown here is derived from an EMBL/GenBank/DDBJ whole genome shotgun (WGS) entry which is preliminary data.</text>
</comment>
<comment type="subcellular location">
    <subcellularLocation>
        <location evidence="1">Cytoplasm</location>
    </subcellularLocation>
</comment>
<comment type="similarity">
    <text evidence="2">Belongs to the importin beta family. Importin beta-1 subfamily.</text>
</comment>
<dbReference type="Pfam" id="PF13513">
    <property type="entry name" value="HEAT_EZ"/>
    <property type="match status" value="1"/>
</dbReference>
<gene>
    <name evidence="10" type="ORF">BDV95DRAFT_487739</name>
</gene>
<dbReference type="InterPro" id="IPR001494">
    <property type="entry name" value="Importin-beta_N"/>
</dbReference>
<dbReference type="InterPro" id="IPR016024">
    <property type="entry name" value="ARM-type_fold"/>
</dbReference>
<keyword evidence="3" id="KW-0813">Transport</keyword>
<dbReference type="Pfam" id="PF25574">
    <property type="entry name" value="TPR_IMB1"/>
    <property type="match status" value="1"/>
</dbReference>
<accession>A0A7C8IHA9</accession>
<dbReference type="AlphaFoldDB" id="A0A7C8IHA9"/>
<dbReference type="Gene3D" id="1.25.10.10">
    <property type="entry name" value="Leucine-rich Repeat Variant"/>
    <property type="match status" value="1"/>
</dbReference>
<feature type="domain" description="Importin N-terminal" evidence="9">
    <location>
        <begin position="21"/>
        <end position="112"/>
    </location>
</feature>
<name>A0A7C8IHA9_9PLEO</name>
<dbReference type="InterPro" id="IPR011989">
    <property type="entry name" value="ARM-like"/>
</dbReference>
<dbReference type="GO" id="GO:0006606">
    <property type="term" value="P:protein import into nucleus"/>
    <property type="evidence" value="ECO:0007669"/>
    <property type="project" value="InterPro"/>
</dbReference>
<proteinExistence type="inferred from homology"/>
<dbReference type="InterPro" id="IPR058584">
    <property type="entry name" value="IMB1_TNPO1-like_TPR"/>
</dbReference>
<dbReference type="GO" id="GO:0031267">
    <property type="term" value="F:small GTPase binding"/>
    <property type="evidence" value="ECO:0007669"/>
    <property type="project" value="InterPro"/>
</dbReference>
<dbReference type="GO" id="GO:0005634">
    <property type="term" value="C:nucleus"/>
    <property type="evidence" value="ECO:0007669"/>
    <property type="project" value="UniProtKB-ARBA"/>
</dbReference>
<evidence type="ECO:0000256" key="2">
    <source>
        <dbReference type="ARBA" id="ARBA00010907"/>
    </source>
</evidence>
<evidence type="ECO:0000313" key="10">
    <source>
        <dbReference type="EMBL" id="KAF2874210.1"/>
    </source>
</evidence>
<evidence type="ECO:0000256" key="1">
    <source>
        <dbReference type="ARBA" id="ARBA00004496"/>
    </source>
</evidence>
<dbReference type="Proteomes" id="UP000481861">
    <property type="component" value="Unassembled WGS sequence"/>
</dbReference>
<dbReference type="SUPFAM" id="SSF48371">
    <property type="entry name" value="ARM repeat"/>
    <property type="match status" value="1"/>
</dbReference>
<keyword evidence="5" id="KW-0677">Repeat</keyword>
<keyword evidence="4" id="KW-0963">Cytoplasm</keyword>
<evidence type="ECO:0000256" key="5">
    <source>
        <dbReference type="ARBA" id="ARBA00022737"/>
    </source>
</evidence>
<evidence type="ECO:0000256" key="6">
    <source>
        <dbReference type="ARBA" id="ARBA00022927"/>
    </source>
</evidence>
<evidence type="ECO:0000313" key="11">
    <source>
        <dbReference type="Proteomes" id="UP000481861"/>
    </source>
</evidence>
<evidence type="ECO:0000256" key="3">
    <source>
        <dbReference type="ARBA" id="ARBA00022448"/>
    </source>
</evidence>
<protein>
    <recommendedName>
        <fullName evidence="7">Importin-95</fullName>
    </recommendedName>
    <alternativeName>
        <fullName evidence="8">Karyopherin-95</fullName>
    </alternativeName>
</protein>
<keyword evidence="6" id="KW-0653">Protein transport</keyword>
<reference evidence="10 11" key="1">
    <citation type="submission" date="2020-01" db="EMBL/GenBank/DDBJ databases">
        <authorList>
            <consortium name="DOE Joint Genome Institute"/>
            <person name="Haridas S."/>
            <person name="Albert R."/>
            <person name="Binder M."/>
            <person name="Bloem J."/>
            <person name="Labutti K."/>
            <person name="Salamov A."/>
            <person name="Andreopoulos B."/>
            <person name="Baker S.E."/>
            <person name="Barry K."/>
            <person name="Bills G."/>
            <person name="Bluhm B.H."/>
            <person name="Cannon C."/>
            <person name="Castanera R."/>
            <person name="Culley D.E."/>
            <person name="Daum C."/>
            <person name="Ezra D."/>
            <person name="Gonzalez J.B."/>
            <person name="Henrissat B."/>
            <person name="Kuo A."/>
            <person name="Liang C."/>
            <person name="Lipzen A."/>
            <person name="Lutzoni F."/>
            <person name="Magnuson J."/>
            <person name="Mondo S."/>
            <person name="Nolan M."/>
            <person name="Ohm R."/>
            <person name="Pangilinan J."/>
            <person name="Park H.-J.H."/>
            <person name="Ramirez L."/>
            <person name="Alfaro M."/>
            <person name="Sun H."/>
            <person name="Tritt A."/>
            <person name="Yoshinaga Y."/>
            <person name="Zwiers L.-H.L."/>
            <person name="Turgeon B.G."/>
            <person name="Goodwin S.B."/>
            <person name="Spatafora J.W."/>
            <person name="Crous P.W."/>
            <person name="Grigoriev I.V."/>
        </authorList>
    </citation>
    <scope>NUCLEOTIDE SEQUENCE [LARGE SCALE GENOMIC DNA]</scope>
    <source>
        <strain evidence="10 11">CBS 611.86</strain>
    </source>
</reference>
<dbReference type="EMBL" id="JAADJZ010000006">
    <property type="protein sequence ID" value="KAF2874210.1"/>
    <property type="molecule type" value="Genomic_DNA"/>
</dbReference>
<evidence type="ECO:0000259" key="9">
    <source>
        <dbReference type="PROSITE" id="PS50166"/>
    </source>
</evidence>
<dbReference type="FunFam" id="1.25.10.10:FF:000027">
    <property type="entry name" value="Importin subunit beta-1"/>
    <property type="match status" value="1"/>
</dbReference>
<keyword evidence="11" id="KW-1185">Reference proteome</keyword>
<dbReference type="InterPro" id="IPR040122">
    <property type="entry name" value="Importin_beta"/>
</dbReference>
<evidence type="ECO:0000256" key="7">
    <source>
        <dbReference type="ARBA" id="ARBA00079884"/>
    </source>
</evidence>
<evidence type="ECO:0000256" key="4">
    <source>
        <dbReference type="ARBA" id="ARBA00022490"/>
    </source>
</evidence>
<dbReference type="PROSITE" id="PS50166">
    <property type="entry name" value="IMPORTIN_B_NT"/>
    <property type="match status" value="1"/>
</dbReference>
<dbReference type="GO" id="GO:0005737">
    <property type="term" value="C:cytoplasm"/>
    <property type="evidence" value="ECO:0007669"/>
    <property type="project" value="UniProtKB-SubCell"/>
</dbReference>
<evidence type="ECO:0000256" key="8">
    <source>
        <dbReference type="ARBA" id="ARBA00083566"/>
    </source>
</evidence>
<sequence>MDINQVLEGTLSPDAYIRQAAEHELTQAAETNFTCPLTLLVSLQPLYLEVLSAHLADDAVQPHVRTAAGLALKNTFTAREYARLRQVQERWLNLDPQFKEKVKQLALSTLRTSDARAGQSAAQFIASIAAIEVPRDQWPQLMPALVENVGKGSDHQKQASLTTIGFICDTDDVELREALANHSNAILAAVVSGALKTQENLDVRNAAISALSDSIEFVRSNFEIENDRDHIMQVICEATVAEDARIQHGAYGCLNRIMALYYDKMFNYMKLALFDLTKASMRHDDEDIAKLAVEFWCTVCEEEIAIEDDNSQAQAEGSTELRVCFNFARQTTNKIVPVLLELLVKVDEDADENEYNVSRAAYQCLQLWAQCVGNDVVEDFDDKGKPINGPFLKFFTENYQYGDWHCRDAAVSAFGAMMEGPDESKLDPIVKNWTPELIGMMSDPVLHVRDSAAYALGRVCEFMPGSIKIDRDLEPLIDALFRGLNSHAQMATSCCWALMNLAERFAGEPGKPTNPVTKFFDMSIEKLLGVTEPLDADHQLRTAAYEVMNTFILHAASNSVNTVSQLIELILPRIEHSIKLQSQVVSIEDKVSLEEMQASLVSVVMAIVQRLENNITEPQAHLIIDQLIELLQNVGGKSSVPDAVFAAISAVATGLEDRLAAPPFKFMERFAPFLYAALGNQEDPGLCSMAVGLVSDITRSLGEQIQPYCDALMTLLLTNLESNLIGNQLKPAILQCFGDIAQAIGPKFDNYLPTVARFLQQASSVSVNSSNFEMMDYVISLREGIIDAWDGCVVAMKSGGQSQFIVPYLDSIFELLRIIQADPNRTEGLLRTSCGVIGDLADAFPNGEFRDYFRHDFLTALTRETRANHDFLPRTRDTARWAREQIKRQVGTSPLEGLFYDSFHATLSPPV</sequence>
<organism evidence="10 11">
    <name type="scientific">Massariosphaeria phaeospora</name>
    <dbReference type="NCBI Taxonomy" id="100035"/>
    <lineage>
        <taxon>Eukaryota</taxon>
        <taxon>Fungi</taxon>
        <taxon>Dikarya</taxon>
        <taxon>Ascomycota</taxon>
        <taxon>Pezizomycotina</taxon>
        <taxon>Dothideomycetes</taxon>
        <taxon>Pleosporomycetidae</taxon>
        <taxon>Pleosporales</taxon>
        <taxon>Pleosporales incertae sedis</taxon>
        <taxon>Massariosphaeria</taxon>
    </lineage>
</organism>